<dbReference type="PANTHER" id="PTHR11139">
    <property type="entry name" value="ATAXIA TELANGIECTASIA MUTATED ATM -RELATED"/>
    <property type="match status" value="1"/>
</dbReference>
<dbReference type="InterPro" id="IPR003152">
    <property type="entry name" value="FATC_dom"/>
</dbReference>
<name>A0AAV0TZV2_9STRA</name>
<comment type="caution">
    <text evidence="3">The sequence shown here is derived from an EMBL/GenBank/DDBJ whole genome shotgun (WGS) entry which is preliminary data.</text>
</comment>
<accession>A0AAV0TZV2</accession>
<dbReference type="SMART" id="SM01343">
    <property type="entry name" value="FATC"/>
    <property type="match status" value="1"/>
</dbReference>
<reference evidence="3" key="1">
    <citation type="submission" date="2022-12" db="EMBL/GenBank/DDBJ databases">
        <authorList>
            <person name="Webb A."/>
        </authorList>
    </citation>
    <scope>NUCLEOTIDE SEQUENCE</scope>
    <source>
        <strain evidence="3">Pd1</strain>
    </source>
</reference>
<feature type="compositionally biased region" description="Basic and acidic residues" evidence="1">
    <location>
        <begin position="139"/>
        <end position="150"/>
    </location>
</feature>
<dbReference type="InterPro" id="IPR050517">
    <property type="entry name" value="DDR_Repair_Kinase"/>
</dbReference>
<dbReference type="PROSITE" id="PS51190">
    <property type="entry name" value="FATC"/>
    <property type="match status" value="1"/>
</dbReference>
<sequence length="265" mass="29226">MENDRLVKILLRSIRSVKHLQVLEGVLERHGEACTKLRETIAWIDQVLTDFDTRAEEILSDGSQDKAGADLDADALLTLLLNLIEALCVITKEVPPLSCVKANTTEESSVPFLVMGRDLVRECIKLFFEATEICADRLSSAEDESHKTDEDVSTQYVNDEDEHENPDNFGASTAIESGNSVVLGACSDSEDSFSDAIATSPCGVEEKSQYGLQVLKRIEEKLSGTVTEMAHAPVLTVEQQASWLIDEATKADNLCVMYEGWTPWI</sequence>
<evidence type="ECO:0000259" key="2">
    <source>
        <dbReference type="PROSITE" id="PS51190"/>
    </source>
</evidence>
<dbReference type="GO" id="GO:0005634">
    <property type="term" value="C:nucleus"/>
    <property type="evidence" value="ECO:0007669"/>
    <property type="project" value="TreeGrafter"/>
</dbReference>
<evidence type="ECO:0000313" key="3">
    <source>
        <dbReference type="EMBL" id="CAI5729928.1"/>
    </source>
</evidence>
<feature type="domain" description="FATC" evidence="2">
    <location>
        <begin position="233"/>
        <end position="265"/>
    </location>
</feature>
<organism evidence="3 4">
    <name type="scientific">Peronospora destructor</name>
    <dbReference type="NCBI Taxonomy" id="86335"/>
    <lineage>
        <taxon>Eukaryota</taxon>
        <taxon>Sar</taxon>
        <taxon>Stramenopiles</taxon>
        <taxon>Oomycota</taxon>
        <taxon>Peronosporomycetes</taxon>
        <taxon>Peronosporales</taxon>
        <taxon>Peronosporaceae</taxon>
        <taxon>Peronospora</taxon>
    </lineage>
</organism>
<proteinExistence type="predicted"/>
<feature type="region of interest" description="Disordered" evidence="1">
    <location>
        <begin position="139"/>
        <end position="169"/>
    </location>
</feature>
<dbReference type="Proteomes" id="UP001162029">
    <property type="component" value="Unassembled WGS sequence"/>
</dbReference>
<evidence type="ECO:0000256" key="1">
    <source>
        <dbReference type="SAM" id="MobiDB-lite"/>
    </source>
</evidence>
<gene>
    <name evidence="3" type="ORF">PDE001_LOCUS4365</name>
</gene>
<evidence type="ECO:0000313" key="4">
    <source>
        <dbReference type="Proteomes" id="UP001162029"/>
    </source>
</evidence>
<dbReference type="EMBL" id="CANTFM010000787">
    <property type="protein sequence ID" value="CAI5729928.1"/>
    <property type="molecule type" value="Genomic_DNA"/>
</dbReference>
<protein>
    <recommendedName>
        <fullName evidence="2">FATC domain-containing protein</fullName>
    </recommendedName>
</protein>
<dbReference type="GO" id="GO:0004674">
    <property type="term" value="F:protein serine/threonine kinase activity"/>
    <property type="evidence" value="ECO:0007669"/>
    <property type="project" value="TreeGrafter"/>
</dbReference>
<dbReference type="AlphaFoldDB" id="A0AAV0TZV2"/>
<dbReference type="Pfam" id="PF02260">
    <property type="entry name" value="FATC"/>
    <property type="match status" value="1"/>
</dbReference>
<keyword evidence="4" id="KW-1185">Reference proteome</keyword>